<accession>A0AAT9GKH0</accession>
<gene>
    <name evidence="4" type="ORF">KACHI17_18540</name>
</gene>
<dbReference type="InterPro" id="IPR005318">
    <property type="entry name" value="OM_porin_bac"/>
</dbReference>
<dbReference type="InterPro" id="IPR023614">
    <property type="entry name" value="Porin_dom_sf"/>
</dbReference>
<dbReference type="Pfam" id="PF03573">
    <property type="entry name" value="OprD"/>
    <property type="match status" value="1"/>
</dbReference>
<evidence type="ECO:0000256" key="3">
    <source>
        <dbReference type="ARBA" id="ARBA00022729"/>
    </source>
</evidence>
<dbReference type="AlphaFoldDB" id="A0AAT9GKH0"/>
<protein>
    <recommendedName>
        <fullName evidence="5">Outer membrane porin, OprD family</fullName>
    </recommendedName>
</protein>
<dbReference type="EMBL" id="AP029612">
    <property type="protein sequence ID" value="BFG70973.1"/>
    <property type="molecule type" value="Genomic_DNA"/>
</dbReference>
<sequence length="439" mass="50085">MPEKEANVIDSNSLRAAFINGKTEVRFRYFLMITDNKKGLTDYYANAVGGGLKYETAKFHGFQAGVGGFFIFNIGSSNLNQPDAATKQMNRYEIGLFDIENASNKNDIDRLEELYLKYHFKKTTVSAGKQIINTPFINQQDGRMRPTGVEGIWLNATHKKTKWEGGILWGISPRSTVRWFNIGASIGVYPQGIRENGQAANYKDHINSRAVLLGGITHDFNNGLKVQLWEQWTENVFNTLLLQMDKKWGSSSFYTGIQGILQHAINDGGNADQSKTYIQKGNTALSFGATTGWKNKNTDLSFNYNRITERGRYLMPREWGRDPFYTFLPRERNEGFGDVHATMFKFKQIFPRQHFQTMIGLGYYALPDVTDTRLNKYGMPSYSQINIDIQYSFTGALHGMSAELLYVYKGQEGNSYDNNKYVIHKVNTSLFNLILNYHF</sequence>
<evidence type="ECO:0000256" key="1">
    <source>
        <dbReference type="ARBA" id="ARBA00009075"/>
    </source>
</evidence>
<proteinExistence type="inferred from homology"/>
<evidence type="ECO:0008006" key="5">
    <source>
        <dbReference type="Google" id="ProtNLM"/>
    </source>
</evidence>
<comment type="similarity">
    <text evidence="1">Belongs to the outer membrane porin (Opr) (TC 1.B.25) family.</text>
</comment>
<dbReference type="GO" id="GO:0016020">
    <property type="term" value="C:membrane"/>
    <property type="evidence" value="ECO:0007669"/>
    <property type="project" value="InterPro"/>
</dbReference>
<name>A0AAT9GKH0_9BACT</name>
<keyword evidence="3" id="KW-0732">Signal</keyword>
<evidence type="ECO:0000256" key="2">
    <source>
        <dbReference type="ARBA" id="ARBA00022448"/>
    </source>
</evidence>
<evidence type="ECO:0000313" key="4">
    <source>
        <dbReference type="EMBL" id="BFG70973.1"/>
    </source>
</evidence>
<dbReference type="Gene3D" id="2.40.160.10">
    <property type="entry name" value="Porin"/>
    <property type="match status" value="1"/>
</dbReference>
<keyword evidence="2" id="KW-0813">Transport</keyword>
<organism evidence="4">
    <name type="scientific">Sediminibacterium sp. KACHI17</name>
    <dbReference type="NCBI Taxonomy" id="1751071"/>
    <lineage>
        <taxon>Bacteria</taxon>
        <taxon>Pseudomonadati</taxon>
        <taxon>Bacteroidota</taxon>
        <taxon>Chitinophagia</taxon>
        <taxon>Chitinophagales</taxon>
        <taxon>Chitinophagaceae</taxon>
        <taxon>Sediminibacterium</taxon>
    </lineage>
</organism>
<reference evidence="4" key="1">
    <citation type="submission" date="2024-02" db="EMBL/GenBank/DDBJ databases">
        <title>Sediminibacterium planktonica sp. nov. and Sediminibacterium longus sp. nov., isolated from surface lake and river water.</title>
        <authorList>
            <person name="Watanabe K."/>
            <person name="Takemine S."/>
            <person name="Ishii Y."/>
            <person name="Ogata Y."/>
            <person name="Shindo C."/>
            <person name="Suda W."/>
        </authorList>
    </citation>
    <scope>NUCLEOTIDE SEQUENCE</scope>
    <source>
        <strain evidence="4">KACHI17</strain>
    </source>
</reference>